<keyword evidence="4 6" id="KW-0067">ATP-binding</keyword>
<sequence length="244" mass="27358">MINNKTVISLNNISKKYILHHEKPTLVESLFKKKEEFWALKNISLQLKKGEKLGIIGPNGAGKSTLLKLISGITYPTKGKVKTKGKIASLIDLSAGFHPDLTGEENIYINGLLLGMNKKEIKNSFKKIIAFSGIKKFIDSPLNTYSSGMVLRLGFSIAVHSNPDILIIDEVISSGDEKFRIKSFNKIQDFFKAKKTIIFVSHNLEAIKKLCPQVLWLDKGKTRALGKTNKIVKKYIKESQKNNK</sequence>
<dbReference type="PANTHER" id="PTHR46743:SF2">
    <property type="entry name" value="TEICHOIC ACIDS EXPORT ATP-BINDING PROTEIN TAGH"/>
    <property type="match status" value="1"/>
</dbReference>
<organism evidence="6 7">
    <name type="scientific">Candidatus Beckwithbacteria bacterium CG10_big_fil_rev_8_21_14_0_10_34_10</name>
    <dbReference type="NCBI Taxonomy" id="1974495"/>
    <lineage>
        <taxon>Bacteria</taxon>
        <taxon>Candidatus Beckwithiibacteriota</taxon>
    </lineage>
</organism>
<dbReference type="Gene3D" id="3.40.50.300">
    <property type="entry name" value="P-loop containing nucleotide triphosphate hydrolases"/>
    <property type="match status" value="1"/>
</dbReference>
<protein>
    <submittedName>
        <fullName evidence="6">Sugar ABC transporter ATP-binding protein</fullName>
    </submittedName>
</protein>
<dbReference type="AlphaFoldDB" id="A0A2H0W9Z1"/>
<dbReference type="InterPro" id="IPR003593">
    <property type="entry name" value="AAA+_ATPase"/>
</dbReference>
<dbReference type="InterPro" id="IPR027417">
    <property type="entry name" value="P-loop_NTPase"/>
</dbReference>
<name>A0A2H0W9Z1_9BACT</name>
<accession>A0A2H0W9Z1</accession>
<comment type="similarity">
    <text evidence="1">Belongs to the ABC transporter superfamily.</text>
</comment>
<feature type="domain" description="ABC transporter" evidence="5">
    <location>
        <begin position="25"/>
        <end position="244"/>
    </location>
</feature>
<dbReference type="PROSITE" id="PS50893">
    <property type="entry name" value="ABC_TRANSPORTER_2"/>
    <property type="match status" value="1"/>
</dbReference>
<dbReference type="SUPFAM" id="SSF52540">
    <property type="entry name" value="P-loop containing nucleoside triphosphate hydrolases"/>
    <property type="match status" value="1"/>
</dbReference>
<gene>
    <name evidence="6" type="ORF">COT75_01285</name>
</gene>
<dbReference type="GO" id="GO:0005524">
    <property type="term" value="F:ATP binding"/>
    <property type="evidence" value="ECO:0007669"/>
    <property type="project" value="UniProtKB-KW"/>
</dbReference>
<evidence type="ECO:0000313" key="7">
    <source>
        <dbReference type="Proteomes" id="UP000230093"/>
    </source>
</evidence>
<dbReference type="GO" id="GO:0140359">
    <property type="term" value="F:ABC-type transporter activity"/>
    <property type="evidence" value="ECO:0007669"/>
    <property type="project" value="InterPro"/>
</dbReference>
<dbReference type="EMBL" id="PEZT01000008">
    <property type="protein sequence ID" value="PIS09484.1"/>
    <property type="molecule type" value="Genomic_DNA"/>
</dbReference>
<dbReference type="InterPro" id="IPR050683">
    <property type="entry name" value="Bact_Polysacc_Export_ATP-bd"/>
</dbReference>
<reference evidence="7" key="1">
    <citation type="submission" date="2017-09" db="EMBL/GenBank/DDBJ databases">
        <title>Depth-based differentiation of microbial function through sediment-hosted aquifers and enrichment of novel symbionts in the deep terrestrial subsurface.</title>
        <authorList>
            <person name="Probst A.J."/>
            <person name="Ladd B."/>
            <person name="Jarett J.K."/>
            <person name="Geller-Mcgrath D.E."/>
            <person name="Sieber C.M.K."/>
            <person name="Emerson J.B."/>
            <person name="Anantharaman K."/>
            <person name="Thomas B.C."/>
            <person name="Malmstrom R."/>
            <person name="Stieglmeier M."/>
            <person name="Klingl A."/>
            <person name="Woyke T."/>
            <person name="Ryan C.M."/>
            <person name="Banfield J.F."/>
        </authorList>
    </citation>
    <scope>NUCLEOTIDE SEQUENCE [LARGE SCALE GENOMIC DNA]</scope>
</reference>
<dbReference type="Proteomes" id="UP000230093">
    <property type="component" value="Unassembled WGS sequence"/>
</dbReference>
<keyword evidence="2" id="KW-0813">Transport</keyword>
<dbReference type="GO" id="GO:0016020">
    <property type="term" value="C:membrane"/>
    <property type="evidence" value="ECO:0007669"/>
    <property type="project" value="InterPro"/>
</dbReference>
<dbReference type="PANTHER" id="PTHR46743">
    <property type="entry name" value="TEICHOIC ACIDS EXPORT ATP-BINDING PROTEIN TAGH"/>
    <property type="match status" value="1"/>
</dbReference>
<evidence type="ECO:0000256" key="4">
    <source>
        <dbReference type="ARBA" id="ARBA00022840"/>
    </source>
</evidence>
<evidence type="ECO:0000259" key="5">
    <source>
        <dbReference type="PROSITE" id="PS50893"/>
    </source>
</evidence>
<proteinExistence type="inferred from homology"/>
<dbReference type="InterPro" id="IPR003439">
    <property type="entry name" value="ABC_transporter-like_ATP-bd"/>
</dbReference>
<dbReference type="InterPro" id="IPR015860">
    <property type="entry name" value="ABC_transpr_TagH-like"/>
</dbReference>
<evidence type="ECO:0000256" key="1">
    <source>
        <dbReference type="ARBA" id="ARBA00005417"/>
    </source>
</evidence>
<evidence type="ECO:0000313" key="6">
    <source>
        <dbReference type="EMBL" id="PIS09484.1"/>
    </source>
</evidence>
<dbReference type="Pfam" id="PF00005">
    <property type="entry name" value="ABC_tran"/>
    <property type="match status" value="1"/>
</dbReference>
<dbReference type="SMART" id="SM00382">
    <property type="entry name" value="AAA"/>
    <property type="match status" value="1"/>
</dbReference>
<evidence type="ECO:0000256" key="3">
    <source>
        <dbReference type="ARBA" id="ARBA00022741"/>
    </source>
</evidence>
<evidence type="ECO:0000256" key="2">
    <source>
        <dbReference type="ARBA" id="ARBA00022448"/>
    </source>
</evidence>
<keyword evidence="3" id="KW-0547">Nucleotide-binding</keyword>
<dbReference type="CDD" id="cd03220">
    <property type="entry name" value="ABC_KpsT_Wzt"/>
    <property type="match status" value="1"/>
</dbReference>
<dbReference type="GO" id="GO:0016887">
    <property type="term" value="F:ATP hydrolysis activity"/>
    <property type="evidence" value="ECO:0007669"/>
    <property type="project" value="InterPro"/>
</dbReference>
<comment type="caution">
    <text evidence="6">The sequence shown here is derived from an EMBL/GenBank/DDBJ whole genome shotgun (WGS) entry which is preliminary data.</text>
</comment>